<evidence type="ECO:0000313" key="3">
    <source>
        <dbReference type="Proteomes" id="UP000193380"/>
    </source>
</evidence>
<feature type="domain" description="Zinc finger CCHC" evidence="1">
    <location>
        <begin position="16"/>
        <end position="93"/>
    </location>
</feature>
<feature type="non-terminal residue" evidence="2">
    <location>
        <position position="139"/>
    </location>
</feature>
<sequence>MAGGQDQQSARGAGLRNTLQFVWKNKGQQIGNREWFIRMVIIEGLKVDPGHVYCLQRNMAAEGYDLSLNSEALYRRCMDTCKEKAAIEPFSNFQVYPLCRLDLKVITVHVYNPYVGDDSIGAFLGRFGKVSPGVRYLRD</sequence>
<evidence type="ECO:0000313" key="2">
    <source>
        <dbReference type="EMBL" id="CDQ97033.1"/>
    </source>
</evidence>
<protein>
    <recommendedName>
        <fullName evidence="1">Zinc finger CCHC domain-containing protein</fullName>
    </recommendedName>
</protein>
<dbReference type="InterPro" id="IPR057810">
    <property type="entry name" value="RBD_ZCCHC3_1st"/>
</dbReference>
<dbReference type="AlphaFoldDB" id="A0A060YYS6"/>
<dbReference type="PANTHER" id="PTHR22639:SF3">
    <property type="entry name" value="ZINC FINGER CCHC DOMAIN-CONTAINING PROTEIN 3"/>
    <property type="match status" value="1"/>
</dbReference>
<dbReference type="Pfam" id="PF23057">
    <property type="entry name" value="RBD_ZCCHC3_1st"/>
    <property type="match status" value="1"/>
</dbReference>
<dbReference type="GO" id="GO:0002218">
    <property type="term" value="P:activation of innate immune response"/>
    <property type="evidence" value="ECO:0007669"/>
    <property type="project" value="InterPro"/>
</dbReference>
<dbReference type="InterPro" id="IPR042509">
    <property type="entry name" value="ZCCHC3"/>
</dbReference>
<proteinExistence type="predicted"/>
<accession>A0A060YYS6</accession>
<dbReference type="GO" id="GO:0003690">
    <property type="term" value="F:double-stranded DNA binding"/>
    <property type="evidence" value="ECO:0007669"/>
    <property type="project" value="InterPro"/>
</dbReference>
<dbReference type="PANTHER" id="PTHR22639">
    <property type="entry name" value="GAG-RELATED PROTEIN"/>
    <property type="match status" value="1"/>
</dbReference>
<dbReference type="STRING" id="8022.A0A060YYS6"/>
<dbReference type="GO" id="GO:0003723">
    <property type="term" value="F:RNA binding"/>
    <property type="evidence" value="ECO:0007669"/>
    <property type="project" value="InterPro"/>
</dbReference>
<reference evidence="2" key="1">
    <citation type="journal article" date="2014" name="Nat. Commun.">
        <title>The rainbow trout genome provides novel insights into evolution after whole-genome duplication in vertebrates.</title>
        <authorList>
            <person name="Berthelot C."/>
            <person name="Brunet F."/>
            <person name="Chalopin D."/>
            <person name="Juanchich A."/>
            <person name="Bernard M."/>
            <person name="Noel B."/>
            <person name="Bento P."/>
            <person name="Da Silva C."/>
            <person name="Labadie K."/>
            <person name="Alberti A."/>
            <person name="Aury J.M."/>
            <person name="Louis A."/>
            <person name="Dehais P."/>
            <person name="Bardou P."/>
            <person name="Montfort J."/>
            <person name="Klopp C."/>
            <person name="Cabau C."/>
            <person name="Gaspin C."/>
            <person name="Thorgaard G.H."/>
            <person name="Boussaha M."/>
            <person name="Quillet E."/>
            <person name="Guyomard R."/>
            <person name="Galiana D."/>
            <person name="Bobe J."/>
            <person name="Volff J.N."/>
            <person name="Genet C."/>
            <person name="Wincker P."/>
            <person name="Jaillon O."/>
            <person name="Roest Crollius H."/>
            <person name="Guiguen Y."/>
        </authorList>
    </citation>
    <scope>NUCLEOTIDE SEQUENCE [LARGE SCALE GENOMIC DNA]</scope>
</reference>
<name>A0A060YYS6_ONCMY</name>
<dbReference type="PaxDb" id="8022-A0A060YYS6"/>
<dbReference type="EMBL" id="FR928550">
    <property type="protein sequence ID" value="CDQ97033.1"/>
    <property type="molecule type" value="Genomic_DNA"/>
</dbReference>
<reference evidence="2" key="2">
    <citation type="submission" date="2014-03" db="EMBL/GenBank/DDBJ databases">
        <authorList>
            <person name="Genoscope - CEA"/>
        </authorList>
    </citation>
    <scope>NUCLEOTIDE SEQUENCE</scope>
</reference>
<evidence type="ECO:0000259" key="1">
    <source>
        <dbReference type="Pfam" id="PF23057"/>
    </source>
</evidence>
<gene>
    <name evidence="2" type="ORF">GSONMT00046701001</name>
</gene>
<dbReference type="Proteomes" id="UP000193380">
    <property type="component" value="Unassembled WGS sequence"/>
</dbReference>
<organism evidence="2 3">
    <name type="scientific">Oncorhynchus mykiss</name>
    <name type="common">Rainbow trout</name>
    <name type="synonym">Salmo gairdneri</name>
    <dbReference type="NCBI Taxonomy" id="8022"/>
    <lineage>
        <taxon>Eukaryota</taxon>
        <taxon>Metazoa</taxon>
        <taxon>Chordata</taxon>
        <taxon>Craniata</taxon>
        <taxon>Vertebrata</taxon>
        <taxon>Euteleostomi</taxon>
        <taxon>Actinopterygii</taxon>
        <taxon>Neopterygii</taxon>
        <taxon>Teleostei</taxon>
        <taxon>Protacanthopterygii</taxon>
        <taxon>Salmoniformes</taxon>
        <taxon>Salmonidae</taxon>
        <taxon>Salmoninae</taxon>
        <taxon>Oncorhynchus</taxon>
    </lineage>
</organism>